<evidence type="ECO:0000256" key="3">
    <source>
        <dbReference type="ARBA" id="ARBA00022475"/>
    </source>
</evidence>
<feature type="transmembrane region" description="Helical" evidence="9">
    <location>
        <begin position="930"/>
        <end position="948"/>
    </location>
</feature>
<comment type="caution">
    <text evidence="15">The sequence shown here is derived from an EMBL/GenBank/DDBJ whole genome shotgun (WGS) entry which is preliminary data.</text>
</comment>
<protein>
    <recommendedName>
        <fullName evidence="9 10">Multifunctional fusion protein</fullName>
    </recommendedName>
    <domain>
        <recommendedName>
            <fullName evidence="9">Protein translocase subunit SecD</fullName>
        </recommendedName>
    </domain>
    <domain>
        <recommendedName>
            <fullName evidence="10">Protein-export membrane protein SecF</fullName>
        </recommendedName>
    </domain>
</protein>
<keyword evidence="6 9" id="KW-1133">Transmembrane helix</keyword>
<feature type="domain" description="Protein export membrane protein SecD/SecF C-terminal" evidence="12">
    <location>
        <begin position="493"/>
        <end position="660"/>
    </location>
</feature>
<feature type="domain" description="Protein translocase subunit SecDF P1" evidence="13">
    <location>
        <begin position="177"/>
        <end position="234"/>
    </location>
</feature>
<feature type="transmembrane region" description="Helical" evidence="9">
    <location>
        <begin position="608"/>
        <end position="629"/>
    </location>
</feature>
<gene>
    <name evidence="15" type="primary">secDF</name>
    <name evidence="9" type="synonym">secD</name>
    <name evidence="10" type="synonym">secF</name>
    <name evidence="15" type="ORF">ACFSJU_09590</name>
</gene>
<accession>A0ABW4ZLY6</accession>
<comment type="caution">
    <text evidence="9">Lacks conserved residue(s) required for the propagation of feature annotation.</text>
</comment>
<dbReference type="InterPro" id="IPR048631">
    <property type="entry name" value="SecD_1st"/>
</dbReference>
<keyword evidence="3 9" id="KW-1003">Cell membrane</keyword>
<dbReference type="Pfam" id="PF22599">
    <property type="entry name" value="SecDF_P1_head"/>
    <property type="match status" value="1"/>
</dbReference>
<comment type="similarity">
    <text evidence="9">Belongs to the SecD/SecF family. SecD subfamily.</text>
</comment>
<evidence type="ECO:0000256" key="6">
    <source>
        <dbReference type="ARBA" id="ARBA00022989"/>
    </source>
</evidence>
<feature type="transmembrane region" description="Helical" evidence="9">
    <location>
        <begin position="695"/>
        <end position="712"/>
    </location>
</feature>
<evidence type="ECO:0000259" key="14">
    <source>
        <dbReference type="Pfam" id="PF22599"/>
    </source>
</evidence>
<keyword evidence="2 9" id="KW-0813">Transport</keyword>
<evidence type="ECO:0000256" key="5">
    <source>
        <dbReference type="ARBA" id="ARBA00022927"/>
    </source>
</evidence>
<comment type="subunit">
    <text evidence="10">Forms a complex with SecD. Part of the essential Sec protein translocation apparatus which comprises SecA, SecYEG and auxiliary proteins SecDF. Other proteins may also be involved.</text>
</comment>
<evidence type="ECO:0000256" key="1">
    <source>
        <dbReference type="ARBA" id="ARBA00004651"/>
    </source>
</evidence>
<keyword evidence="16" id="KW-1185">Reference proteome</keyword>
<evidence type="ECO:0000256" key="2">
    <source>
        <dbReference type="ARBA" id="ARBA00022448"/>
    </source>
</evidence>
<name>A0ABW4ZLY6_9SPHI</name>
<evidence type="ECO:0000259" key="12">
    <source>
        <dbReference type="Pfam" id="PF02355"/>
    </source>
</evidence>
<evidence type="ECO:0000313" key="15">
    <source>
        <dbReference type="EMBL" id="MFD2162642.1"/>
    </source>
</evidence>
<feature type="transmembrane region" description="Helical" evidence="9">
    <location>
        <begin position="7"/>
        <end position="28"/>
    </location>
</feature>
<dbReference type="NCBIfam" id="TIGR00916">
    <property type="entry name" value="2A0604s01"/>
    <property type="match status" value="2"/>
</dbReference>
<feature type="transmembrane region" description="Helical" evidence="9">
    <location>
        <begin position="842"/>
        <end position="864"/>
    </location>
</feature>
<feature type="transmembrane region" description="Helical" evidence="9">
    <location>
        <begin position="635"/>
        <end position="660"/>
    </location>
</feature>
<dbReference type="Gene3D" id="3.30.70.3220">
    <property type="match status" value="1"/>
</dbReference>
<dbReference type="Proteomes" id="UP001597387">
    <property type="component" value="Unassembled WGS sequence"/>
</dbReference>
<dbReference type="NCBIfam" id="NF009585">
    <property type="entry name" value="PRK13024.1-5"/>
    <property type="match status" value="1"/>
</dbReference>
<reference evidence="16" key="1">
    <citation type="journal article" date="2019" name="Int. J. Syst. Evol. Microbiol.">
        <title>The Global Catalogue of Microorganisms (GCM) 10K type strain sequencing project: providing services to taxonomists for standard genome sequencing and annotation.</title>
        <authorList>
            <consortium name="The Broad Institute Genomics Platform"/>
            <consortium name="The Broad Institute Genome Sequencing Center for Infectious Disease"/>
            <person name="Wu L."/>
            <person name="Ma J."/>
        </authorList>
    </citation>
    <scope>NUCLEOTIDE SEQUENCE [LARGE SCALE GENOMIC DNA]</scope>
    <source>
        <strain evidence="16">KCTC 42217</strain>
    </source>
</reference>
<dbReference type="InterPro" id="IPR022646">
    <property type="entry name" value="SecD/SecF_CS"/>
</dbReference>
<dbReference type="InterPro" id="IPR054384">
    <property type="entry name" value="SecDF_P1_head"/>
</dbReference>
<feature type="transmembrane region" description="Helical" evidence="9">
    <location>
        <begin position="539"/>
        <end position="560"/>
    </location>
</feature>
<comment type="subcellular location">
    <subcellularLocation>
        <location evidence="1 9">Cell membrane</location>
        <topology evidence="1 9">Multi-pass membrane protein</topology>
    </subcellularLocation>
</comment>
<evidence type="ECO:0000256" key="10">
    <source>
        <dbReference type="HAMAP-Rule" id="MF_01464"/>
    </source>
</evidence>
<feature type="transmembrane region" description="Helical" evidence="9">
    <location>
        <begin position="566"/>
        <end position="587"/>
    </location>
</feature>
<dbReference type="EMBL" id="JBHUHZ010000001">
    <property type="protein sequence ID" value="MFD2162642.1"/>
    <property type="molecule type" value="Genomic_DNA"/>
</dbReference>
<proteinExistence type="inferred from homology"/>
<dbReference type="RefSeq" id="WP_255903202.1">
    <property type="nucleotide sequence ID" value="NZ_JAFMZO010000003.1"/>
</dbReference>
<dbReference type="HAMAP" id="MF_01463_B">
    <property type="entry name" value="SecD_B"/>
    <property type="match status" value="1"/>
</dbReference>
<dbReference type="InterPro" id="IPR022813">
    <property type="entry name" value="SecD/SecF_arch_bac"/>
</dbReference>
<feature type="compositionally biased region" description="Low complexity" evidence="11">
    <location>
        <begin position="265"/>
        <end position="281"/>
    </location>
</feature>
<dbReference type="PANTHER" id="PTHR30081:SF1">
    <property type="entry name" value="PROTEIN TRANSLOCASE SUBUNIT SECD"/>
    <property type="match status" value="1"/>
</dbReference>
<evidence type="ECO:0000256" key="11">
    <source>
        <dbReference type="SAM" id="MobiDB-lite"/>
    </source>
</evidence>
<dbReference type="InterPro" id="IPR005665">
    <property type="entry name" value="SecF_bac"/>
</dbReference>
<keyword evidence="7 9" id="KW-0811">Translocation</keyword>
<feature type="region of interest" description="Disordered" evidence="11">
    <location>
        <begin position="265"/>
        <end position="288"/>
    </location>
</feature>
<evidence type="ECO:0000259" key="13">
    <source>
        <dbReference type="Pfam" id="PF21760"/>
    </source>
</evidence>
<dbReference type="InterPro" id="IPR048634">
    <property type="entry name" value="SecD_SecF_C"/>
</dbReference>
<comment type="function">
    <text evidence="9">Part of the Sec protein translocase complex. Interacts with the SecYEG preprotein conducting channel. SecDF uses the proton motive force (PMF) to complete protein translocation after the ATP-dependent function of SecA.</text>
</comment>
<dbReference type="InterPro" id="IPR022645">
    <property type="entry name" value="SecD/SecF_bac"/>
</dbReference>
<sequence>MQGKGLIKFVAIALTIGCLYSLSFTWMANMVENRAEKFAKGDPSKEKAYLDSMGTEPIFDFLPFTYNYARDREIPLGLDLKGGMNVTMEISLTELVSNLANKNQDQSLNTAIRNADARLKSSQKDFITLFGEEFEKLNPNGKLATYFATRENSASVKPDASNEDVLKFLRKESESAIDRSFNVLRTRIDKFGVTSPNIQKQQGTNRILIELPGVSDQQRVRKLLSGSAKLEFWETYENAEILPLLQNLDKTLAAIQQPAKDTAKAAGTTTTTGGGKLANLGAKKDSAGKDTSKAAFNREEFAKTNPLFAVLQPALYQGADGQQAPRPGSVIGYSAQKDTAKVNAYLNNSAVKGMIPANARFYWSVKPLSEKDLVFELHALKATGFDGSPALAGDVITDARDDIGQDGRPEVVMNMNADGSSRWKQITAQAAGDANNPNDNRSIAIVLDNYVYSAPTVQQEIAGGTSQISGNFTAADTKDLANVLKAGRLPAPAKIVSEYVVGPSLGAESIQKGLISTLIGIAVILIFMAMYYSKAGWVANVALIVNLFFLMGVLASLGAVLTLPGIAGIVLSLGMSVDANVLIYERVREELSAGKSLRTAIAEGFSKAMSSILDSNITTFLTGVVLYVFGSGPIAGFATTLMIGIVTSLFAAIFITRLIFEGMLKNDKPISFSIKATENLFKDSKFDFISGRRKFYLLSGIIIFAGLVSMFTKGFSLGVDFKGGRSYFVEFKQDVNTNEVRNVLEKEFGDAPEVKTIGLNDNEVKITTAYRIDEATEAAESEVSQRLNNGLKQISPDYEIKDAQKVGPTIANDIKISAIYSVIFTIVIIFVYILIRFRRWQFGVSAIVALLHDVLVLLSIFTLLDGIVPFSLDIDQAFIAAVLTVMGYSINDTVVVFDRVREYIAERNTKNEALPTVINNALNSTLSRTVVTGICTIAVLLVIFIFGGDILRGFSFAMLIGVIFGTYSSLFVATPFVVEMIKNKEEVKPEPAKVQA</sequence>
<dbReference type="PANTHER" id="PTHR30081">
    <property type="entry name" value="PROTEIN-EXPORT MEMBRANE PROTEIN SEC"/>
    <property type="match status" value="1"/>
</dbReference>
<dbReference type="InterPro" id="IPR055344">
    <property type="entry name" value="SecD_SecF_C_bact"/>
</dbReference>
<evidence type="ECO:0000313" key="16">
    <source>
        <dbReference type="Proteomes" id="UP001597387"/>
    </source>
</evidence>
<dbReference type="NCBIfam" id="TIGR01129">
    <property type="entry name" value="secD"/>
    <property type="match status" value="1"/>
</dbReference>
<evidence type="ECO:0000256" key="4">
    <source>
        <dbReference type="ARBA" id="ARBA00022692"/>
    </source>
</evidence>
<keyword evidence="4 9" id="KW-0812">Transmembrane</keyword>
<keyword evidence="5 9" id="KW-0653">Protein transport</keyword>
<dbReference type="PRINTS" id="PR01755">
    <property type="entry name" value="SECFTRNLCASE"/>
</dbReference>
<feature type="transmembrane region" description="Helical" evidence="9">
    <location>
        <begin position="954"/>
        <end position="978"/>
    </location>
</feature>
<feature type="transmembrane region" description="Helical" evidence="9">
    <location>
        <begin position="816"/>
        <end position="835"/>
    </location>
</feature>
<dbReference type="Gene3D" id="3.30.1360.200">
    <property type="match status" value="1"/>
</dbReference>
<feature type="transmembrane region" description="Helical" evidence="9">
    <location>
        <begin position="876"/>
        <end position="897"/>
    </location>
</feature>
<feature type="domain" description="Protein export membrane protein SecD/SecF C-terminal" evidence="12">
    <location>
        <begin position="790"/>
        <end position="982"/>
    </location>
</feature>
<keyword evidence="8 9" id="KW-0472">Membrane</keyword>
<evidence type="ECO:0000256" key="9">
    <source>
        <dbReference type="HAMAP-Rule" id="MF_01463"/>
    </source>
</evidence>
<dbReference type="InterPro" id="IPR005791">
    <property type="entry name" value="SecD"/>
</dbReference>
<dbReference type="Pfam" id="PF21760">
    <property type="entry name" value="SecD_1st"/>
    <property type="match status" value="1"/>
</dbReference>
<dbReference type="Gene3D" id="1.20.1640.10">
    <property type="entry name" value="Multidrug efflux transporter AcrB transmembrane domain"/>
    <property type="match status" value="2"/>
</dbReference>
<dbReference type="Pfam" id="PF02355">
    <property type="entry name" value="SecD_SecF_C"/>
    <property type="match status" value="2"/>
</dbReference>
<evidence type="ECO:0000256" key="7">
    <source>
        <dbReference type="ARBA" id="ARBA00023010"/>
    </source>
</evidence>
<feature type="domain" description="SecDF P1 head subdomain" evidence="14">
    <location>
        <begin position="388"/>
        <end position="491"/>
    </location>
</feature>
<feature type="transmembrane region" description="Helical" evidence="9">
    <location>
        <begin position="513"/>
        <end position="532"/>
    </location>
</feature>
<comment type="similarity">
    <text evidence="10">Belongs to the SecD/SecF family. SecF subfamily.</text>
</comment>
<organism evidence="15 16">
    <name type="scientific">Paradesertivirga mongoliensis</name>
    <dbReference type="NCBI Taxonomy" id="2100740"/>
    <lineage>
        <taxon>Bacteria</taxon>
        <taxon>Pseudomonadati</taxon>
        <taxon>Bacteroidota</taxon>
        <taxon>Sphingobacteriia</taxon>
        <taxon>Sphingobacteriales</taxon>
        <taxon>Sphingobacteriaceae</taxon>
        <taxon>Paradesertivirga</taxon>
    </lineage>
</organism>
<dbReference type="Pfam" id="PF07549">
    <property type="entry name" value="Sec_GG"/>
    <property type="match status" value="1"/>
</dbReference>
<evidence type="ECO:0000256" key="8">
    <source>
        <dbReference type="ARBA" id="ARBA00023136"/>
    </source>
</evidence>
<dbReference type="NCBIfam" id="TIGR00966">
    <property type="entry name" value="transloc_SecF"/>
    <property type="match status" value="1"/>
</dbReference>
<comment type="subunit">
    <text evidence="9">Forms a complex with SecF. Part of the essential Sec protein translocation apparatus which comprises SecA, SecYEG and auxiliary proteins SecDF. Other proteins may also be involved.</text>
</comment>
<dbReference type="SUPFAM" id="SSF82866">
    <property type="entry name" value="Multidrug efflux transporter AcrB transmembrane domain"/>
    <property type="match status" value="2"/>
</dbReference>
<dbReference type="HAMAP" id="MF_01464_B">
    <property type="entry name" value="SecF_B"/>
    <property type="match status" value="1"/>
</dbReference>